<evidence type="ECO:0000313" key="1">
    <source>
        <dbReference type="EMBL" id="OHA57194.1"/>
    </source>
</evidence>
<proteinExistence type="predicted"/>
<accession>A0A1G2Q9I6</accession>
<gene>
    <name evidence="1" type="ORF">A2114_00070</name>
</gene>
<comment type="caution">
    <text evidence="1">The sequence shown here is derived from an EMBL/GenBank/DDBJ whole genome shotgun (WGS) entry which is preliminary data.</text>
</comment>
<name>A0A1G2Q9I6_9BACT</name>
<organism evidence="1 2">
    <name type="scientific">Candidatus Vogelbacteria bacterium GWA1_51_14</name>
    <dbReference type="NCBI Taxonomy" id="1802435"/>
    <lineage>
        <taxon>Bacteria</taxon>
        <taxon>Candidatus Vogeliibacteriota</taxon>
    </lineage>
</organism>
<dbReference type="AlphaFoldDB" id="A0A1G2Q9I6"/>
<dbReference type="EMBL" id="MHTG01000019">
    <property type="protein sequence ID" value="OHA57194.1"/>
    <property type="molecule type" value="Genomic_DNA"/>
</dbReference>
<sequence>MSRLFVYDQTESSDGYSTINEIGNFFQIHDLDLIARWPCSKRFILIELNEDVIPKMFITIKVPIIIEDPEGPTICLETVLLVTFDSWQGIEQYTFPQFHSQRKIDGIQPFLDQAEELGEVLTDNLGLYLASENDPRTFLGTSIIDTQKLMSLERKLN</sequence>
<evidence type="ECO:0000313" key="2">
    <source>
        <dbReference type="Proteomes" id="UP000176494"/>
    </source>
</evidence>
<reference evidence="1 2" key="1">
    <citation type="journal article" date="2016" name="Nat. Commun.">
        <title>Thousands of microbial genomes shed light on interconnected biogeochemical processes in an aquifer system.</title>
        <authorList>
            <person name="Anantharaman K."/>
            <person name="Brown C.T."/>
            <person name="Hug L.A."/>
            <person name="Sharon I."/>
            <person name="Castelle C.J."/>
            <person name="Probst A.J."/>
            <person name="Thomas B.C."/>
            <person name="Singh A."/>
            <person name="Wilkins M.J."/>
            <person name="Karaoz U."/>
            <person name="Brodie E.L."/>
            <person name="Williams K.H."/>
            <person name="Hubbard S.S."/>
            <person name="Banfield J.F."/>
        </authorList>
    </citation>
    <scope>NUCLEOTIDE SEQUENCE [LARGE SCALE GENOMIC DNA]</scope>
</reference>
<protein>
    <submittedName>
        <fullName evidence="1">Uncharacterized protein</fullName>
    </submittedName>
</protein>
<dbReference type="Proteomes" id="UP000176494">
    <property type="component" value="Unassembled WGS sequence"/>
</dbReference>